<comment type="subcellular location">
    <subcellularLocation>
        <location evidence="1">Membrane</location>
        <topology evidence="1">Multi-pass membrane protein</topology>
    </subcellularLocation>
</comment>
<evidence type="ECO:0000256" key="6">
    <source>
        <dbReference type="SAM" id="Phobius"/>
    </source>
</evidence>
<accession>A0A243WB30</accession>
<comment type="caution">
    <text evidence="7">The sequence shown here is derived from an EMBL/GenBank/DDBJ whole genome shotgun (WGS) entry which is preliminary data.</text>
</comment>
<feature type="transmembrane region" description="Helical" evidence="6">
    <location>
        <begin position="58"/>
        <end position="78"/>
    </location>
</feature>
<evidence type="ECO:0000256" key="5">
    <source>
        <dbReference type="ARBA" id="ARBA00023136"/>
    </source>
</evidence>
<dbReference type="GO" id="GO:0016020">
    <property type="term" value="C:membrane"/>
    <property type="evidence" value="ECO:0007669"/>
    <property type="project" value="UniProtKB-SubCell"/>
</dbReference>
<dbReference type="Pfam" id="PF13520">
    <property type="entry name" value="AA_permease_2"/>
    <property type="match status" value="1"/>
</dbReference>
<protein>
    <submittedName>
        <fullName evidence="7">Amino acid transporter</fullName>
    </submittedName>
</protein>
<evidence type="ECO:0000256" key="1">
    <source>
        <dbReference type="ARBA" id="ARBA00004141"/>
    </source>
</evidence>
<proteinExistence type="predicted"/>
<organism evidence="7 8">
    <name type="scientific">Hymenobacter crusticola</name>
    <dbReference type="NCBI Taxonomy" id="1770526"/>
    <lineage>
        <taxon>Bacteria</taxon>
        <taxon>Pseudomonadati</taxon>
        <taxon>Bacteroidota</taxon>
        <taxon>Cytophagia</taxon>
        <taxon>Cytophagales</taxon>
        <taxon>Hymenobacteraceae</taxon>
        <taxon>Hymenobacter</taxon>
    </lineage>
</organism>
<dbReference type="RefSeq" id="WP_086595378.1">
    <property type="nucleotide sequence ID" value="NZ_MTSE01000009.1"/>
</dbReference>
<evidence type="ECO:0000313" key="7">
    <source>
        <dbReference type="EMBL" id="OUJ72692.1"/>
    </source>
</evidence>
<evidence type="ECO:0000256" key="3">
    <source>
        <dbReference type="ARBA" id="ARBA00022692"/>
    </source>
</evidence>
<feature type="transmembrane region" description="Helical" evidence="6">
    <location>
        <begin position="28"/>
        <end position="52"/>
    </location>
</feature>
<gene>
    <name evidence="7" type="ORF">BXP70_17450</name>
</gene>
<feature type="transmembrane region" description="Helical" evidence="6">
    <location>
        <begin position="450"/>
        <end position="468"/>
    </location>
</feature>
<feature type="transmembrane region" description="Helical" evidence="6">
    <location>
        <begin position="187"/>
        <end position="212"/>
    </location>
</feature>
<feature type="transmembrane region" description="Helical" evidence="6">
    <location>
        <begin position="425"/>
        <end position="444"/>
    </location>
</feature>
<keyword evidence="5 6" id="KW-0472">Membrane</keyword>
<keyword evidence="4 6" id="KW-1133">Transmembrane helix</keyword>
<feature type="transmembrane region" description="Helical" evidence="6">
    <location>
        <begin position="313"/>
        <end position="339"/>
    </location>
</feature>
<sequence length="493" mass="52890">MLKKSLDLLQREAAETGKNTLKRSLGGFNLIAIGIGVIIGAGLFSLTGIAAANHAGPAVTLSFVVAAVGCAFSALCYAEFASMVPVAGSAYTYAYATLGELFAWIIGWDLVLEYSVGAATVAISWSQYLVRFLSKYDLHIPPQLVASPFETITLASGAQVTGFVNLPAILVVLAITAIIIRGTQGSAVFNAIVVALKVLVVLVFISLGWKYIDPANYHPYIPANTGNFGEFGWSGILRGAGVVFFVFIGFDIVATMAQETKNPQRNMPIGIIGSLVVCTVLFVLFGYVMTGLANYTEFKNSAAPVAIAIEKTPYAWLSSAIIVAILIGYTSVILVDLLGQSRVFFTMSRDGLLPGVFSQLHPRFQTPHKSNLLLGVFISLFAGLVPISVVGEMTSIGTLLAFVMVCVGILILRKREPNTPRPFRTPWVPVVPILGILTCLVMMVSLPKDTWIRLFVWLAIGLVIYFAYGKKHSKLGLGQQADASIEPQGTQVQ</sequence>
<evidence type="ECO:0000256" key="2">
    <source>
        <dbReference type="ARBA" id="ARBA00022448"/>
    </source>
</evidence>
<feature type="transmembrane region" description="Helical" evidence="6">
    <location>
        <begin position="90"/>
        <end position="108"/>
    </location>
</feature>
<dbReference type="InterPro" id="IPR002293">
    <property type="entry name" value="AA/rel_permease1"/>
</dbReference>
<dbReference type="Gene3D" id="1.20.1740.10">
    <property type="entry name" value="Amino acid/polyamine transporter I"/>
    <property type="match status" value="1"/>
</dbReference>
<dbReference type="PIRSF" id="PIRSF006060">
    <property type="entry name" value="AA_transporter"/>
    <property type="match status" value="1"/>
</dbReference>
<name>A0A243WB30_9BACT</name>
<dbReference type="EMBL" id="MTSE01000009">
    <property type="protein sequence ID" value="OUJ72692.1"/>
    <property type="molecule type" value="Genomic_DNA"/>
</dbReference>
<dbReference type="Proteomes" id="UP000194873">
    <property type="component" value="Unassembled WGS sequence"/>
</dbReference>
<feature type="transmembrane region" description="Helical" evidence="6">
    <location>
        <begin position="269"/>
        <end position="293"/>
    </location>
</feature>
<reference evidence="7 8" key="1">
    <citation type="submission" date="2017-01" db="EMBL/GenBank/DDBJ databases">
        <title>A new Hymenobacter.</title>
        <authorList>
            <person name="Liang Y."/>
            <person name="Feng F."/>
        </authorList>
    </citation>
    <scope>NUCLEOTIDE SEQUENCE [LARGE SCALE GENOMIC DNA]</scope>
    <source>
        <strain evidence="7">MIMBbqt21</strain>
    </source>
</reference>
<feature type="transmembrane region" description="Helical" evidence="6">
    <location>
        <begin position="160"/>
        <end position="180"/>
    </location>
</feature>
<dbReference type="PANTHER" id="PTHR43243:SF4">
    <property type="entry name" value="CATIONIC AMINO ACID TRANSPORTER 4"/>
    <property type="match status" value="1"/>
</dbReference>
<keyword evidence="3 6" id="KW-0812">Transmembrane</keyword>
<keyword evidence="2" id="KW-0813">Transport</keyword>
<dbReference type="OrthoDB" id="9762947at2"/>
<dbReference type="GO" id="GO:0015171">
    <property type="term" value="F:amino acid transmembrane transporter activity"/>
    <property type="evidence" value="ECO:0007669"/>
    <property type="project" value="TreeGrafter"/>
</dbReference>
<evidence type="ECO:0000256" key="4">
    <source>
        <dbReference type="ARBA" id="ARBA00022989"/>
    </source>
</evidence>
<feature type="transmembrane region" description="Helical" evidence="6">
    <location>
        <begin position="372"/>
        <end position="390"/>
    </location>
</feature>
<evidence type="ECO:0000313" key="8">
    <source>
        <dbReference type="Proteomes" id="UP000194873"/>
    </source>
</evidence>
<feature type="transmembrane region" description="Helical" evidence="6">
    <location>
        <begin position="396"/>
        <end position="413"/>
    </location>
</feature>
<dbReference type="AlphaFoldDB" id="A0A243WB30"/>
<keyword evidence="8" id="KW-1185">Reference proteome</keyword>
<dbReference type="PANTHER" id="PTHR43243">
    <property type="entry name" value="INNER MEMBRANE TRANSPORTER YGJI-RELATED"/>
    <property type="match status" value="1"/>
</dbReference>
<feature type="transmembrane region" description="Helical" evidence="6">
    <location>
        <begin position="232"/>
        <end position="257"/>
    </location>
</feature>